<keyword evidence="4" id="KW-1185">Reference proteome</keyword>
<dbReference type="EMBL" id="JBGMDY010000002">
    <property type="protein sequence ID" value="KAL2343794.1"/>
    <property type="molecule type" value="Genomic_DNA"/>
</dbReference>
<evidence type="ECO:0000256" key="2">
    <source>
        <dbReference type="PROSITE-ProRule" id="PRU00708"/>
    </source>
</evidence>
<evidence type="ECO:0000313" key="3">
    <source>
        <dbReference type="EMBL" id="KAL2343794.1"/>
    </source>
</evidence>
<evidence type="ECO:0000256" key="1">
    <source>
        <dbReference type="ARBA" id="ARBA00022737"/>
    </source>
</evidence>
<dbReference type="Pfam" id="PF01535">
    <property type="entry name" value="PPR"/>
    <property type="match status" value="2"/>
</dbReference>
<dbReference type="AlphaFoldDB" id="A0ABD1N6R2"/>
<name>A0ABD1N6R2_9FABA</name>
<feature type="repeat" description="PPR" evidence="2">
    <location>
        <begin position="161"/>
        <end position="195"/>
    </location>
</feature>
<dbReference type="InterPro" id="IPR002885">
    <property type="entry name" value="PPR_rpt"/>
</dbReference>
<reference evidence="3 4" key="1">
    <citation type="submission" date="2024-08" db="EMBL/GenBank/DDBJ databases">
        <title>Insights into the chromosomal genome structure of Flemingia macrophylla.</title>
        <authorList>
            <person name="Ding Y."/>
            <person name="Zhao Y."/>
            <person name="Bi W."/>
            <person name="Wu M."/>
            <person name="Zhao G."/>
            <person name="Gong Y."/>
            <person name="Li W."/>
            <person name="Zhang P."/>
        </authorList>
    </citation>
    <scope>NUCLEOTIDE SEQUENCE [LARGE SCALE GENOMIC DNA]</scope>
    <source>
        <strain evidence="3">DYQJB</strain>
        <tissue evidence="3">Leaf</tissue>
    </source>
</reference>
<dbReference type="Pfam" id="PF13041">
    <property type="entry name" value="PPR_2"/>
    <property type="match status" value="1"/>
</dbReference>
<dbReference type="Gene3D" id="1.25.40.10">
    <property type="entry name" value="Tetratricopeptide repeat domain"/>
    <property type="match status" value="2"/>
</dbReference>
<feature type="repeat" description="PPR" evidence="2">
    <location>
        <begin position="196"/>
        <end position="230"/>
    </location>
</feature>
<dbReference type="PANTHER" id="PTHR47003:SF9">
    <property type="entry name" value="PENTACOTRIPEPTIDE-REPEAT REGION OF PRORP DOMAIN-CONTAINING PROTEIN"/>
    <property type="match status" value="1"/>
</dbReference>
<sequence length="441" mass="49364">MLHIGAKLMGAGATWKAVLHRSLTGTARDEYFAAINHVSNIVRRDFYLERTLNKLSISVTPELVFRVLRACSNTPTESLRFFNWAQSHPSYAPTSLEFEQIISTLARANKYQSMWSLVRRHHLSLSPSALASVIEAYGHHRHVDHAVKVFNRASLFHCPQSLPLYNALLSALCHNALFHAAYALVRRMLRKGIAPDKATYSILVNAWCSCGKLREAKLFLAEMSHNGFNPPARSRDLLVEGLLNAGYVESAKGMVVRNMIKQGLAPDVGTFNAVVETLCNSHEEVRFCVGLCHEVCALGMVPDVNTYKILVPAVSKAGMIDEAFRFLNNFIEDGHKPFPSLYAPVIKALFKRAQFDDAFCFFGDMKAKAHPPNRPLYTMLITMCGRAGKFLEAANYIFEMTEMGLVPISRCFDMVTDGLKNSGKHDLAKRVQELEVSIRRV</sequence>
<feature type="repeat" description="PPR" evidence="2">
    <location>
        <begin position="373"/>
        <end position="407"/>
    </location>
</feature>
<gene>
    <name evidence="3" type="ORF">Fmac_005079</name>
</gene>
<evidence type="ECO:0000313" key="4">
    <source>
        <dbReference type="Proteomes" id="UP001603857"/>
    </source>
</evidence>
<evidence type="ECO:0008006" key="5">
    <source>
        <dbReference type="Google" id="ProtNLM"/>
    </source>
</evidence>
<dbReference type="PROSITE" id="PS51375">
    <property type="entry name" value="PPR"/>
    <property type="match status" value="4"/>
</dbReference>
<dbReference type="PANTHER" id="PTHR47003">
    <property type="entry name" value="OS01G0970900 PROTEIN"/>
    <property type="match status" value="1"/>
</dbReference>
<dbReference type="InterPro" id="IPR011990">
    <property type="entry name" value="TPR-like_helical_dom_sf"/>
</dbReference>
<dbReference type="NCBIfam" id="TIGR00756">
    <property type="entry name" value="PPR"/>
    <property type="match status" value="4"/>
</dbReference>
<comment type="caution">
    <text evidence="3">The sequence shown here is derived from an EMBL/GenBank/DDBJ whole genome shotgun (WGS) entry which is preliminary data.</text>
</comment>
<keyword evidence="1" id="KW-0677">Repeat</keyword>
<organism evidence="3 4">
    <name type="scientific">Flemingia macrophylla</name>
    <dbReference type="NCBI Taxonomy" id="520843"/>
    <lineage>
        <taxon>Eukaryota</taxon>
        <taxon>Viridiplantae</taxon>
        <taxon>Streptophyta</taxon>
        <taxon>Embryophyta</taxon>
        <taxon>Tracheophyta</taxon>
        <taxon>Spermatophyta</taxon>
        <taxon>Magnoliopsida</taxon>
        <taxon>eudicotyledons</taxon>
        <taxon>Gunneridae</taxon>
        <taxon>Pentapetalae</taxon>
        <taxon>rosids</taxon>
        <taxon>fabids</taxon>
        <taxon>Fabales</taxon>
        <taxon>Fabaceae</taxon>
        <taxon>Papilionoideae</taxon>
        <taxon>50 kb inversion clade</taxon>
        <taxon>NPAAA clade</taxon>
        <taxon>indigoferoid/millettioid clade</taxon>
        <taxon>Phaseoleae</taxon>
        <taxon>Flemingia</taxon>
    </lineage>
</organism>
<accession>A0ABD1N6R2</accession>
<proteinExistence type="predicted"/>
<dbReference type="InterPro" id="IPR044578">
    <property type="entry name" value="BIR6-like"/>
</dbReference>
<dbReference type="Proteomes" id="UP001603857">
    <property type="component" value="Unassembled WGS sequence"/>
</dbReference>
<feature type="repeat" description="PPR" evidence="2">
    <location>
        <begin position="303"/>
        <end position="337"/>
    </location>
</feature>
<protein>
    <recommendedName>
        <fullName evidence="5">Pentatricopeptide repeat-containing protein</fullName>
    </recommendedName>
</protein>